<dbReference type="CDD" id="cd00383">
    <property type="entry name" value="trans_reg_C"/>
    <property type="match status" value="1"/>
</dbReference>
<organism evidence="10 11">
    <name type="scientific">Lacticaseibacillus saniviri JCM 17471 = DSM 24301</name>
    <dbReference type="NCBI Taxonomy" id="1293598"/>
    <lineage>
        <taxon>Bacteria</taxon>
        <taxon>Bacillati</taxon>
        <taxon>Bacillota</taxon>
        <taxon>Bacilli</taxon>
        <taxon>Lactobacillales</taxon>
        <taxon>Lactobacillaceae</taxon>
        <taxon>Lacticaseibacillus</taxon>
    </lineage>
</organism>
<evidence type="ECO:0000256" key="2">
    <source>
        <dbReference type="ARBA" id="ARBA00023012"/>
    </source>
</evidence>
<dbReference type="SUPFAM" id="SSF52172">
    <property type="entry name" value="CheY-like"/>
    <property type="match status" value="1"/>
</dbReference>
<keyword evidence="5" id="KW-0804">Transcription</keyword>
<dbReference type="GO" id="GO:0005829">
    <property type="term" value="C:cytosol"/>
    <property type="evidence" value="ECO:0007669"/>
    <property type="project" value="TreeGrafter"/>
</dbReference>
<evidence type="ECO:0000313" key="10">
    <source>
        <dbReference type="EMBL" id="KRO18533.1"/>
    </source>
</evidence>
<evidence type="ECO:0000256" key="4">
    <source>
        <dbReference type="ARBA" id="ARBA00023125"/>
    </source>
</evidence>
<dbReference type="FunFam" id="1.10.10.10:FF:000005">
    <property type="entry name" value="Two-component system response regulator"/>
    <property type="match status" value="1"/>
</dbReference>
<dbReference type="FunFam" id="3.40.50.2300:FF:000001">
    <property type="entry name" value="DNA-binding response regulator PhoB"/>
    <property type="match status" value="1"/>
</dbReference>
<dbReference type="AlphaFoldDB" id="A0A0R2MY92"/>
<dbReference type="PROSITE" id="PS50110">
    <property type="entry name" value="RESPONSE_REGULATORY"/>
    <property type="match status" value="1"/>
</dbReference>
<evidence type="ECO:0000256" key="6">
    <source>
        <dbReference type="PROSITE-ProRule" id="PRU00169"/>
    </source>
</evidence>
<keyword evidence="11" id="KW-1185">Reference proteome</keyword>
<gene>
    <name evidence="10" type="ORF">IV56_GL000809</name>
</gene>
<dbReference type="Proteomes" id="UP000050969">
    <property type="component" value="Unassembled WGS sequence"/>
</dbReference>
<dbReference type="InterPro" id="IPR001867">
    <property type="entry name" value="OmpR/PhoB-type_DNA-bd"/>
</dbReference>
<dbReference type="SMART" id="SM00862">
    <property type="entry name" value="Trans_reg_C"/>
    <property type="match status" value="1"/>
</dbReference>
<evidence type="ECO:0000259" key="9">
    <source>
        <dbReference type="PROSITE" id="PS51755"/>
    </source>
</evidence>
<dbReference type="InterPro" id="IPR036388">
    <property type="entry name" value="WH-like_DNA-bd_sf"/>
</dbReference>
<evidence type="ECO:0000256" key="7">
    <source>
        <dbReference type="PROSITE-ProRule" id="PRU01091"/>
    </source>
</evidence>
<dbReference type="InterPro" id="IPR001789">
    <property type="entry name" value="Sig_transdc_resp-reg_receiver"/>
</dbReference>
<dbReference type="SMART" id="SM00448">
    <property type="entry name" value="REC"/>
    <property type="match status" value="1"/>
</dbReference>
<dbReference type="PROSITE" id="PS51755">
    <property type="entry name" value="OMPR_PHOB"/>
    <property type="match status" value="1"/>
</dbReference>
<dbReference type="GO" id="GO:0032993">
    <property type="term" value="C:protein-DNA complex"/>
    <property type="evidence" value="ECO:0007669"/>
    <property type="project" value="TreeGrafter"/>
</dbReference>
<dbReference type="PANTHER" id="PTHR48111:SF22">
    <property type="entry name" value="REGULATOR OF RPOS"/>
    <property type="match status" value="1"/>
</dbReference>
<dbReference type="Pfam" id="PF00072">
    <property type="entry name" value="Response_reg"/>
    <property type="match status" value="1"/>
</dbReference>
<dbReference type="PANTHER" id="PTHR48111">
    <property type="entry name" value="REGULATOR OF RPOS"/>
    <property type="match status" value="1"/>
</dbReference>
<protein>
    <submittedName>
        <fullName evidence="10">DNA-binding response regulator</fullName>
    </submittedName>
</protein>
<dbReference type="GO" id="GO:0000156">
    <property type="term" value="F:phosphorelay response regulator activity"/>
    <property type="evidence" value="ECO:0007669"/>
    <property type="project" value="TreeGrafter"/>
</dbReference>
<keyword evidence="2" id="KW-0902">Two-component regulatory system</keyword>
<keyword evidence="1 6" id="KW-0597">Phosphoprotein</keyword>
<dbReference type="Gene3D" id="3.40.50.2300">
    <property type="match status" value="1"/>
</dbReference>
<dbReference type="GO" id="GO:0000976">
    <property type="term" value="F:transcription cis-regulatory region binding"/>
    <property type="evidence" value="ECO:0007669"/>
    <property type="project" value="TreeGrafter"/>
</dbReference>
<evidence type="ECO:0000256" key="3">
    <source>
        <dbReference type="ARBA" id="ARBA00023015"/>
    </source>
</evidence>
<evidence type="ECO:0000259" key="8">
    <source>
        <dbReference type="PROSITE" id="PS50110"/>
    </source>
</evidence>
<accession>A0A0R2MY92</accession>
<dbReference type="CDD" id="cd17574">
    <property type="entry name" value="REC_OmpR"/>
    <property type="match status" value="1"/>
</dbReference>
<evidence type="ECO:0000256" key="1">
    <source>
        <dbReference type="ARBA" id="ARBA00022553"/>
    </source>
</evidence>
<dbReference type="STRING" id="1293598.IV56_GL000809"/>
<dbReference type="PATRIC" id="fig|1293598.4.peg.857"/>
<dbReference type="Pfam" id="PF00486">
    <property type="entry name" value="Trans_reg_C"/>
    <property type="match status" value="1"/>
</dbReference>
<feature type="modified residue" description="4-aspartylphosphate" evidence="6">
    <location>
        <position position="52"/>
    </location>
</feature>
<feature type="domain" description="OmpR/PhoB-type" evidence="9">
    <location>
        <begin position="130"/>
        <end position="228"/>
    </location>
</feature>
<dbReference type="SUPFAM" id="SSF46894">
    <property type="entry name" value="C-terminal effector domain of the bipartite response regulators"/>
    <property type="match status" value="1"/>
</dbReference>
<evidence type="ECO:0000256" key="5">
    <source>
        <dbReference type="ARBA" id="ARBA00023163"/>
    </source>
</evidence>
<keyword evidence="3" id="KW-0805">Transcription regulation</keyword>
<dbReference type="Gene3D" id="1.10.10.10">
    <property type="entry name" value="Winged helix-like DNA-binding domain superfamily/Winged helix DNA-binding domain"/>
    <property type="match status" value="1"/>
</dbReference>
<dbReference type="RefSeq" id="WP_056991864.1">
    <property type="nucleotide sequence ID" value="NZ_JQCE01000004.1"/>
</dbReference>
<evidence type="ECO:0000313" key="11">
    <source>
        <dbReference type="Proteomes" id="UP000050969"/>
    </source>
</evidence>
<feature type="DNA-binding region" description="OmpR/PhoB-type" evidence="7">
    <location>
        <begin position="130"/>
        <end position="228"/>
    </location>
</feature>
<dbReference type="GO" id="GO:0006355">
    <property type="term" value="P:regulation of DNA-templated transcription"/>
    <property type="evidence" value="ECO:0007669"/>
    <property type="project" value="InterPro"/>
</dbReference>
<dbReference type="InterPro" id="IPR039420">
    <property type="entry name" value="WalR-like"/>
</dbReference>
<sequence length="228" mass="26288">MSKILIIEDEKNLARFVELELKHEGYETAVHFNGRTGLEAALDEDWDAILLDLMLPELNGLEVCRRVRQVKNTPIIMMTARDSVIDRVSGLDHGADDYIVKPFAIEELLARLRALLRRINIEGENNAAKQTTITYRDLVIEKENRVVRRGDDIIELTKREYELLLTLMENINVVLARDVLLSKVWGYNSDVETNVVDVYVRYIRNKIDRPGEPSYIQTVRGTGYVMRS</sequence>
<keyword evidence="4 7" id="KW-0238">DNA-binding</keyword>
<comment type="caution">
    <text evidence="10">The sequence shown here is derived from an EMBL/GenBank/DDBJ whole genome shotgun (WGS) entry which is preliminary data.</text>
</comment>
<feature type="domain" description="Response regulatory" evidence="8">
    <location>
        <begin position="3"/>
        <end position="116"/>
    </location>
</feature>
<proteinExistence type="predicted"/>
<dbReference type="Gene3D" id="6.10.250.690">
    <property type="match status" value="1"/>
</dbReference>
<dbReference type="InterPro" id="IPR016032">
    <property type="entry name" value="Sig_transdc_resp-reg_C-effctor"/>
</dbReference>
<dbReference type="EMBL" id="JQCE01000004">
    <property type="protein sequence ID" value="KRO18533.1"/>
    <property type="molecule type" value="Genomic_DNA"/>
</dbReference>
<dbReference type="InterPro" id="IPR011006">
    <property type="entry name" value="CheY-like_superfamily"/>
</dbReference>
<name>A0A0R2MY92_9LACO</name>
<reference evidence="10 11" key="1">
    <citation type="journal article" date="2015" name="Genome Announc.">
        <title>Expanding the biotechnology potential of lactobacilli through comparative genomics of 213 strains and associated genera.</title>
        <authorList>
            <person name="Sun Z."/>
            <person name="Harris H.M."/>
            <person name="McCann A."/>
            <person name="Guo C."/>
            <person name="Argimon S."/>
            <person name="Zhang W."/>
            <person name="Yang X."/>
            <person name="Jeffery I.B."/>
            <person name="Cooney J.C."/>
            <person name="Kagawa T.F."/>
            <person name="Liu W."/>
            <person name="Song Y."/>
            <person name="Salvetti E."/>
            <person name="Wrobel A."/>
            <person name="Rasinkangas P."/>
            <person name="Parkhill J."/>
            <person name="Rea M.C."/>
            <person name="O'Sullivan O."/>
            <person name="Ritari J."/>
            <person name="Douillard F.P."/>
            <person name="Paul Ross R."/>
            <person name="Yang R."/>
            <person name="Briner A.E."/>
            <person name="Felis G.E."/>
            <person name="de Vos W.M."/>
            <person name="Barrangou R."/>
            <person name="Klaenhammer T.R."/>
            <person name="Caufield P.W."/>
            <person name="Cui Y."/>
            <person name="Zhang H."/>
            <person name="O'Toole P.W."/>
        </authorList>
    </citation>
    <scope>NUCLEOTIDE SEQUENCE [LARGE SCALE GENOMIC DNA]</scope>
    <source>
        <strain evidence="10 11">DSM 24301</strain>
    </source>
</reference>